<dbReference type="Gene3D" id="1.20.58.1120">
    <property type="match status" value="1"/>
</dbReference>
<evidence type="ECO:0000256" key="7">
    <source>
        <dbReference type="ARBA" id="ARBA00022741"/>
    </source>
</evidence>
<evidence type="ECO:0000256" key="16">
    <source>
        <dbReference type="SAM" id="Coils"/>
    </source>
</evidence>
<feature type="compositionally biased region" description="Polar residues" evidence="17">
    <location>
        <begin position="342"/>
        <end position="353"/>
    </location>
</feature>
<keyword evidence="11 16" id="KW-0175">Coiled coil</keyword>
<dbReference type="GO" id="GO:0005524">
    <property type="term" value="F:ATP binding"/>
    <property type="evidence" value="ECO:0007669"/>
    <property type="project" value="UniProtKB-KW"/>
</dbReference>
<dbReference type="FunFam" id="3.20.180.20:FF:000003">
    <property type="entry name" value="Dynein heavy chain 12, axonemal"/>
    <property type="match status" value="1"/>
</dbReference>
<dbReference type="Pfam" id="PF03028">
    <property type="entry name" value="Dynein_heavy"/>
    <property type="match status" value="1"/>
</dbReference>
<feature type="coiled-coil region" evidence="16">
    <location>
        <begin position="804"/>
        <end position="831"/>
    </location>
</feature>
<feature type="domain" description="Dynein heavy chain AAA lid" evidence="25">
    <location>
        <begin position="3851"/>
        <end position="3989"/>
    </location>
</feature>
<dbReference type="GO" id="GO:0051959">
    <property type="term" value="F:dynein light intermediate chain binding"/>
    <property type="evidence" value="ECO:0007669"/>
    <property type="project" value="InterPro"/>
</dbReference>
<evidence type="ECO:0000256" key="14">
    <source>
        <dbReference type="ARBA" id="ARBA00023212"/>
    </source>
</evidence>
<dbReference type="Pfam" id="PF22597">
    <property type="entry name" value="DYN_lid"/>
    <property type="match status" value="1"/>
</dbReference>
<dbReference type="Pfam" id="PF12777">
    <property type="entry name" value="MT"/>
    <property type="match status" value="1"/>
</dbReference>
<dbReference type="InterPro" id="IPR026983">
    <property type="entry name" value="DHC"/>
</dbReference>
<dbReference type="InterPro" id="IPR042219">
    <property type="entry name" value="AAA_lid_11_sf"/>
</dbReference>
<keyword evidence="9" id="KW-0282">Flagellum</keyword>
<dbReference type="GO" id="GO:0045505">
    <property type="term" value="F:dynein intermediate chain binding"/>
    <property type="evidence" value="ECO:0007669"/>
    <property type="project" value="InterPro"/>
</dbReference>
<dbReference type="InterPro" id="IPR042222">
    <property type="entry name" value="Dynein_2_N"/>
</dbReference>
<evidence type="ECO:0000313" key="28">
    <source>
        <dbReference type="Proteomes" id="UP001165289"/>
    </source>
</evidence>
<feature type="domain" description="Dynein 2 heavy chain 1 cytoplasmic ATPase lid" evidence="26">
    <location>
        <begin position="2437"/>
        <end position="2523"/>
    </location>
</feature>
<keyword evidence="13" id="KW-0505">Motor protein</keyword>
<evidence type="ECO:0000256" key="4">
    <source>
        <dbReference type="ARBA" id="ARBA00022490"/>
    </source>
</evidence>
<feature type="coiled-coil region" evidence="16">
    <location>
        <begin position="3096"/>
        <end position="3144"/>
    </location>
</feature>
<feature type="region of interest" description="Disordered" evidence="17">
    <location>
        <begin position="305"/>
        <end position="368"/>
    </location>
</feature>
<evidence type="ECO:0000256" key="6">
    <source>
        <dbReference type="ARBA" id="ARBA00022737"/>
    </source>
</evidence>
<organism evidence="27 28">
    <name type="scientific">Oopsacas minuta</name>
    <dbReference type="NCBI Taxonomy" id="111878"/>
    <lineage>
        <taxon>Eukaryota</taxon>
        <taxon>Metazoa</taxon>
        <taxon>Porifera</taxon>
        <taxon>Hexactinellida</taxon>
        <taxon>Hexasterophora</taxon>
        <taxon>Lyssacinosida</taxon>
        <taxon>Leucopsacidae</taxon>
        <taxon>Oopsacas</taxon>
    </lineage>
</organism>
<gene>
    <name evidence="27" type="ORF">LOD99_2681</name>
</gene>
<evidence type="ECO:0000259" key="22">
    <source>
        <dbReference type="Pfam" id="PF12780"/>
    </source>
</evidence>
<evidence type="ECO:0000259" key="24">
    <source>
        <dbReference type="Pfam" id="PF17852"/>
    </source>
</evidence>
<dbReference type="InterPro" id="IPR035699">
    <property type="entry name" value="AAA_6"/>
</dbReference>
<keyword evidence="10" id="KW-0243">Dynein</keyword>
<proteinExistence type="inferred from homology"/>
<dbReference type="Gene3D" id="6.10.140.1060">
    <property type="match status" value="1"/>
</dbReference>
<evidence type="ECO:0000256" key="2">
    <source>
        <dbReference type="ARBA" id="ARBA00004430"/>
    </source>
</evidence>
<evidence type="ECO:0000256" key="3">
    <source>
        <dbReference type="ARBA" id="ARBA00008887"/>
    </source>
</evidence>
<evidence type="ECO:0000256" key="17">
    <source>
        <dbReference type="SAM" id="MobiDB-lite"/>
    </source>
</evidence>
<feature type="domain" description="Dynein heavy chain ATP-binding dynein motor region" evidence="23">
    <location>
        <begin position="3240"/>
        <end position="3461"/>
    </location>
</feature>
<protein>
    <submittedName>
        <fullName evidence="27">Dynein heavy chain 1, axonemal</fullName>
    </submittedName>
</protein>
<dbReference type="InterPro" id="IPR043157">
    <property type="entry name" value="Dynein_AAA1S"/>
</dbReference>
<evidence type="ECO:0000256" key="13">
    <source>
        <dbReference type="ARBA" id="ARBA00023175"/>
    </source>
</evidence>
<dbReference type="FunFam" id="3.40.50.300:FF:000353">
    <property type="entry name" value="Dynein axonemal heavy chain 1"/>
    <property type="match status" value="1"/>
</dbReference>
<dbReference type="Pfam" id="PF12781">
    <property type="entry name" value="AAA_9"/>
    <property type="match status" value="1"/>
</dbReference>
<dbReference type="InterPro" id="IPR024743">
    <property type="entry name" value="Dynein_HC_stalk"/>
</dbReference>
<dbReference type="GO" id="GO:0031514">
    <property type="term" value="C:motile cilium"/>
    <property type="evidence" value="ECO:0007669"/>
    <property type="project" value="UniProtKB-SubCell"/>
</dbReference>
<dbReference type="Pfam" id="PF12774">
    <property type="entry name" value="AAA_6"/>
    <property type="match status" value="1"/>
</dbReference>
<dbReference type="InterPro" id="IPR013602">
    <property type="entry name" value="Dynein_heavy_linker"/>
</dbReference>
<dbReference type="Gene3D" id="1.20.140.100">
    <property type="entry name" value="Dynein heavy chain, N-terminal domain 2"/>
    <property type="match status" value="1"/>
</dbReference>
<feature type="domain" description="Dynein heavy chain region D6 P-loop" evidence="18">
    <location>
        <begin position="3705"/>
        <end position="3818"/>
    </location>
</feature>
<dbReference type="Gene3D" id="1.20.920.20">
    <property type="match status" value="1"/>
</dbReference>
<dbReference type="Gene3D" id="1.10.287.2620">
    <property type="match status" value="1"/>
</dbReference>
<dbReference type="FunFam" id="3.40.50.300:FF:002141">
    <property type="entry name" value="Dynein heavy chain"/>
    <property type="match status" value="1"/>
</dbReference>
<feature type="domain" description="Dynein heavy chain AAA module D4" evidence="22">
    <location>
        <begin position="2593"/>
        <end position="2853"/>
    </location>
</feature>
<keyword evidence="14" id="KW-0206">Cytoskeleton</keyword>
<reference evidence="27 28" key="1">
    <citation type="journal article" date="2023" name="BMC Biol.">
        <title>The compact genome of the sponge Oopsacas minuta (Hexactinellida) is lacking key metazoan core genes.</title>
        <authorList>
            <person name="Santini S."/>
            <person name="Schenkelaars Q."/>
            <person name="Jourda C."/>
            <person name="Duchesne M."/>
            <person name="Belahbib H."/>
            <person name="Rocher C."/>
            <person name="Selva M."/>
            <person name="Riesgo A."/>
            <person name="Vervoort M."/>
            <person name="Leys S.P."/>
            <person name="Kodjabachian L."/>
            <person name="Le Bivic A."/>
            <person name="Borchiellini C."/>
            <person name="Claverie J.M."/>
            <person name="Renard E."/>
        </authorList>
    </citation>
    <scope>NUCLEOTIDE SEQUENCE [LARGE SCALE GENOMIC DNA]</scope>
    <source>
        <strain evidence="27">SPO-2</strain>
    </source>
</reference>
<dbReference type="Pfam" id="PF08393">
    <property type="entry name" value="DHC_N2"/>
    <property type="match status" value="1"/>
</dbReference>
<evidence type="ECO:0000259" key="23">
    <source>
        <dbReference type="Pfam" id="PF12781"/>
    </source>
</evidence>
<evidence type="ECO:0000256" key="10">
    <source>
        <dbReference type="ARBA" id="ARBA00023017"/>
    </source>
</evidence>
<dbReference type="Proteomes" id="UP001165289">
    <property type="component" value="Unassembled WGS sequence"/>
</dbReference>
<comment type="similarity">
    <text evidence="3">Belongs to the dynein heavy chain family.</text>
</comment>
<feature type="compositionally biased region" description="Low complexity" evidence="17">
    <location>
        <begin position="198"/>
        <end position="212"/>
    </location>
</feature>
<dbReference type="InterPro" id="IPR004273">
    <property type="entry name" value="Dynein_heavy_D6_P-loop"/>
</dbReference>
<feature type="coiled-coil region" evidence="16">
    <location>
        <begin position="981"/>
        <end position="1041"/>
    </location>
</feature>
<keyword evidence="6" id="KW-0677">Repeat</keyword>
<feature type="compositionally biased region" description="Low complexity" evidence="17">
    <location>
        <begin position="220"/>
        <end position="250"/>
    </location>
</feature>
<evidence type="ECO:0000259" key="25">
    <source>
        <dbReference type="Pfam" id="PF18198"/>
    </source>
</evidence>
<dbReference type="InterPro" id="IPR042228">
    <property type="entry name" value="Dynein_linker_3"/>
</dbReference>
<dbReference type="FunFam" id="1.10.8.710:FF:000004">
    <property type="entry name" value="Dynein axonemal heavy chain 6"/>
    <property type="match status" value="1"/>
</dbReference>
<evidence type="ECO:0000256" key="1">
    <source>
        <dbReference type="ARBA" id="ARBA00004230"/>
    </source>
</evidence>
<dbReference type="Pfam" id="PF17852">
    <property type="entry name" value="Dynein_AAA_lid"/>
    <property type="match status" value="1"/>
</dbReference>
<keyword evidence="8" id="KW-0067">ATP-binding</keyword>
<evidence type="ECO:0000259" key="18">
    <source>
        <dbReference type="Pfam" id="PF03028"/>
    </source>
</evidence>
<dbReference type="InterPro" id="IPR035706">
    <property type="entry name" value="AAA_9"/>
</dbReference>
<evidence type="ECO:0000259" key="19">
    <source>
        <dbReference type="Pfam" id="PF08393"/>
    </source>
</evidence>
<evidence type="ECO:0000256" key="5">
    <source>
        <dbReference type="ARBA" id="ARBA00022701"/>
    </source>
</evidence>
<dbReference type="PANTHER" id="PTHR22878:SF73">
    <property type="entry name" value="DYNEIN AXONEMAL HEAVY CHAIN 1"/>
    <property type="match status" value="1"/>
</dbReference>
<comment type="caution">
    <text evidence="27">The sequence shown here is derived from an EMBL/GenBank/DDBJ whole genome shotgun (WGS) entry which is preliminary data.</text>
</comment>
<evidence type="ECO:0000256" key="15">
    <source>
        <dbReference type="ARBA" id="ARBA00023273"/>
    </source>
</evidence>
<evidence type="ECO:0000256" key="12">
    <source>
        <dbReference type="ARBA" id="ARBA00023069"/>
    </source>
</evidence>
<feature type="compositionally biased region" description="Basic and acidic residues" evidence="17">
    <location>
        <begin position="359"/>
        <end position="368"/>
    </location>
</feature>
<keyword evidence="12" id="KW-0969">Cilium</keyword>
<dbReference type="FunFam" id="1.10.287.2620:FF:000002">
    <property type="entry name" value="Dynein heavy chain 2, axonemal"/>
    <property type="match status" value="1"/>
</dbReference>
<evidence type="ECO:0000259" key="20">
    <source>
        <dbReference type="Pfam" id="PF12774"/>
    </source>
</evidence>
<evidence type="ECO:0000313" key="27">
    <source>
        <dbReference type="EMBL" id="KAI6654802.1"/>
    </source>
</evidence>
<dbReference type="GO" id="GO:0005858">
    <property type="term" value="C:axonemal dynein complex"/>
    <property type="evidence" value="ECO:0007669"/>
    <property type="project" value="UniProtKB-ARBA"/>
</dbReference>
<dbReference type="Gene3D" id="3.40.50.300">
    <property type="entry name" value="P-loop containing nucleotide triphosphate hydrolases"/>
    <property type="match status" value="5"/>
</dbReference>
<feature type="domain" description="Dynein heavy chain linker" evidence="19">
    <location>
        <begin position="1056"/>
        <end position="1458"/>
    </location>
</feature>
<comment type="subcellular location">
    <subcellularLocation>
        <location evidence="1">Cell projection</location>
        <location evidence="1">Cilium</location>
        <location evidence="1">Flagellum</location>
    </subcellularLocation>
    <subcellularLocation>
        <location evidence="2">Cytoplasm</location>
        <location evidence="2">Cytoskeleton</location>
        <location evidence="2">Cilium axoneme</location>
    </subcellularLocation>
</comment>
<feature type="region of interest" description="Disordered" evidence="17">
    <location>
        <begin position="198"/>
        <end position="250"/>
    </location>
</feature>
<dbReference type="Gene3D" id="1.10.8.1220">
    <property type="match status" value="1"/>
</dbReference>
<dbReference type="Pfam" id="PF12775">
    <property type="entry name" value="AAA_7"/>
    <property type="match status" value="1"/>
</dbReference>
<feature type="domain" description="Dynein heavy chain hydrolytic ATP-binding dynein motor region" evidence="20">
    <location>
        <begin position="1583"/>
        <end position="1909"/>
    </location>
</feature>
<dbReference type="InterPro" id="IPR024317">
    <property type="entry name" value="Dynein_heavy_chain_D4_dom"/>
</dbReference>
<dbReference type="FunFam" id="3.40.50.300:FF:000223">
    <property type="entry name" value="Dynein heavy chain 3, axonemal"/>
    <property type="match status" value="1"/>
</dbReference>
<dbReference type="Pfam" id="PF18198">
    <property type="entry name" value="AAA_lid_11"/>
    <property type="match status" value="1"/>
</dbReference>
<keyword evidence="28" id="KW-1185">Reference proteome</keyword>
<keyword evidence="7" id="KW-0547">Nucleotide-binding</keyword>
<dbReference type="Gene3D" id="1.10.472.130">
    <property type="match status" value="1"/>
</dbReference>
<dbReference type="Gene3D" id="1.20.920.30">
    <property type="match status" value="1"/>
</dbReference>
<feature type="domain" description="Dynein heavy chain AAA 5 extension" evidence="24">
    <location>
        <begin position="2082"/>
        <end position="2201"/>
    </location>
</feature>
<name>A0AAV7K0S7_9METZ</name>
<dbReference type="FunFam" id="3.40.50.300:FF:000362">
    <property type="entry name" value="Dynein, axonemal, heavy chain 6"/>
    <property type="match status" value="1"/>
</dbReference>
<evidence type="ECO:0000259" key="21">
    <source>
        <dbReference type="Pfam" id="PF12777"/>
    </source>
</evidence>
<dbReference type="FunFam" id="1.20.140.100:FF:000004">
    <property type="entry name" value="Dynein axonemal heavy chain 6"/>
    <property type="match status" value="1"/>
</dbReference>
<dbReference type="GO" id="GO:0005874">
    <property type="term" value="C:microtubule"/>
    <property type="evidence" value="ECO:0007669"/>
    <property type="project" value="UniProtKB-KW"/>
</dbReference>
<dbReference type="PANTHER" id="PTHR22878">
    <property type="entry name" value="DYNEIN HEAVY CHAIN 6, AXONEMAL-LIKE-RELATED"/>
    <property type="match status" value="1"/>
</dbReference>
<dbReference type="Gene3D" id="3.20.180.20">
    <property type="entry name" value="Dynein heavy chain, N-terminal domain 2"/>
    <property type="match status" value="1"/>
</dbReference>
<dbReference type="Gene3D" id="1.10.8.710">
    <property type="match status" value="1"/>
</dbReference>
<dbReference type="InterPro" id="IPR041466">
    <property type="entry name" value="Dynein_AAA5_ext"/>
</dbReference>
<dbReference type="Pfam" id="PF12780">
    <property type="entry name" value="AAA_8"/>
    <property type="match status" value="1"/>
</dbReference>
<evidence type="ECO:0000259" key="26">
    <source>
        <dbReference type="Pfam" id="PF22597"/>
    </source>
</evidence>
<dbReference type="InterPro" id="IPR041658">
    <property type="entry name" value="AAA_lid_11"/>
</dbReference>
<dbReference type="FunFam" id="1.10.472.130:FF:000006">
    <property type="entry name" value="Dynein axonemal heavy chain 1"/>
    <property type="match status" value="1"/>
</dbReference>
<dbReference type="FunFam" id="1.20.920.20:FF:000006">
    <property type="entry name" value="Dynein, axonemal, heavy chain 6"/>
    <property type="match status" value="1"/>
</dbReference>
<dbReference type="FunFam" id="3.40.50.300:FF:000044">
    <property type="entry name" value="Dynein heavy chain 5, axonemal"/>
    <property type="match status" value="1"/>
</dbReference>
<dbReference type="EMBL" id="JAKMXF010000221">
    <property type="protein sequence ID" value="KAI6654802.1"/>
    <property type="molecule type" value="Genomic_DNA"/>
</dbReference>
<feature type="domain" description="Dynein heavy chain coiled coil stalk" evidence="21">
    <location>
        <begin position="2867"/>
        <end position="3212"/>
    </location>
</feature>
<dbReference type="GO" id="GO:0008569">
    <property type="term" value="F:minus-end-directed microtubule motor activity"/>
    <property type="evidence" value="ECO:0007669"/>
    <property type="project" value="InterPro"/>
</dbReference>
<dbReference type="FunFam" id="1.20.920.30:FF:000005">
    <property type="entry name" value="Dynein, axonemal, heavy chain 2"/>
    <property type="match status" value="1"/>
</dbReference>
<evidence type="ECO:0000256" key="9">
    <source>
        <dbReference type="ARBA" id="ARBA00022846"/>
    </source>
</evidence>
<feature type="region of interest" description="Disordered" evidence="17">
    <location>
        <begin position="1"/>
        <end position="59"/>
    </location>
</feature>
<dbReference type="InterPro" id="IPR027417">
    <property type="entry name" value="P-loop_NTPase"/>
</dbReference>
<keyword evidence="15" id="KW-0966">Cell projection</keyword>
<dbReference type="FunFam" id="1.20.58.1120:FF:000005">
    <property type="entry name" value="Dynein, axonemal, heavy chain 12"/>
    <property type="match status" value="1"/>
</dbReference>
<dbReference type="FunFam" id="1.10.8.720:FF:000001">
    <property type="entry name" value="dynein heavy chain 7, axonemal"/>
    <property type="match status" value="1"/>
</dbReference>
<dbReference type="InterPro" id="IPR054354">
    <property type="entry name" value="DYNC2H1-like_lid"/>
</dbReference>
<dbReference type="Gene3D" id="1.10.8.720">
    <property type="entry name" value="Region D6 of dynein motor"/>
    <property type="match status" value="1"/>
</dbReference>
<sequence>MTQQRGYYSDVINPDPDRRLPAVSQKQIARAKKGDSLVKKASSPHHTPNPLTFNVPPPDEFNMLLDRQKYGPSTELLGKTDYAKRAWDPKVQVPYHVLSGQTPRKVEMERRRREYARHHITDLIEEQGEESKRLVPNATASSKPRPGSWNFPSFLPLECFDNESFDPRTPQEWMELGLENSKQGDLVCKPIPGRALLPDIDPPSISSRPLSLTQDEDYMSRPGSSRSLRSGARTPLDPIPLSQSSSRHSLMSPLPVLDGYSNPAEVEGPPYYEWVEVGVLDYCPATKRYLVKRAVIPQSLAEENGIQAATEEGEREESSTGSEKLEETNNIKQEVQPKPINGGSTETNGSSIELSDENTTNHKETENGKPIKLKRKLKRIVTSVEDKGDHITYWIPRIHLLFLAEDPQMFANRVVQAIQDRRLTEAHLRYHLYIDYMPCKEADCTLEVKSLDKIACWALNTPGLKDKDLLQGCLNKLKRQAKLDHRRAMNRIIFDKTVHLHPNTFPYVCIPKDEELATPDTGKYSDVPHYPYKSQSQKFMFLTMMTSVEAVKAHVCVKRECNKTYDMLLFNTSPTKPLKVDEFEQLQVQQCVHIQTYLMQEWSNKIVSDILSCLRGHNKGAYNLEESQWDVYLVSKMKKLMNVVRFSMQDAIRYLIEWSLDSYCEMVMTSVLSLEGMESDFSWPSDIFNSPFTPLKGPIFLIELELHDEGPAYSNELSDFERVLVSCFNKGIDVTQAIPQLEKRIMERLFWKGNAPLLESVGSREPLVCKRRERICSAITHSFISLRAYAARYEQYMLLHRLDINEYISEFMEEEKTAQQIKTEIDKHLKEKEVIDASIPANIIIGPFYVNTETIRGELILKKKNIVRRLLTVLCDTLRNQCEKICDEFREVSQKIHTRPNSPEELMEQREYLSTIPELLQERQSVIEKSILGFNLLEEFYFTLCQDDFDTRWDVVAWPSRLVEEMEQAEDTLNKDDEHFRKNLSTDQTKLEDKLDELDSEISNFSCYQDISKAQDTAVRVRRIERSLKECQENSQLYQSRERLFALQVTQYDKLSRLFREFDPFKNLWSNTAEWRNNHDIWMNNSLMDINPEELEQKVMIYFKSIHKCTKTFKDIKGCLEVAEEIKGEIEKFRPFLPLIQSLRNPGMRNRHWEQLSNQLGFVIKPKPSLTFSKCLEMGLQNHINEITKIAEIASKEFSIEQALDKMEQEWEPQLLDILSYKTTGTYIMRAGEDAGQLLDDHIVMTQSMSFSPYKKPFELRIASWENKLCITQDVIEDWQLCQRQWLYLEPIFSSEDINQQLPVESKRYQTMERMWRKIMNSAKTNPKVIKLCPDVKLLENLRECNKLLEQVQKGLSEYLETKRCAFPRFYFLSDEELLQILSQTKDPTAVQPHLRKCFENVARLTFEKDLRMSEMWSGDGEMVPLCEPLYPKGNVEFWMLEVERVMRSSVRDSIKRALECYPNTPRCEWVLSWPGQVVIAGCQTFWTREVTQALEKGSLDPYCDQLLAQLEDLVKLVRGKLTRMQRSIMSALIVIEVHARDVVETMRGEGVKDVSAFEWISQLRYYWEDDIIMRAVNAMFNYGYEYLGNTGRLVITPLTDRCYLTLTGALHLRFGGAPAGPAGTGKTETTKDLAKAMAIQCVVFNCSDQLDFMAMGKFFKGLASAGAWACFDEFNRIDIEVLSVVAQQITTIQKAQMQNLDRFWFEGIELSLKRSCAVFVTMNPGYAGRTELPDNLKALFRPVAMMVPDYGLIAQISLFSFGFSGAKVLSKKIVTTFKLSSEQLSTQDHYDFGMRAVKTVISAAGNLKREHPEMDEELILLRAIREANVPKFLRDDLKLFNGIVSDLFPHVRDEAVDYGDLESEIRKSSIAQGLQDVDEFVVKCIQLYETTVVRHGLMLVGPTASAKTKCYEVLRAALTSLKGQMSSSGQPYEEVFTFVLNPKSITMGQLYGEFDPLTHEWTDGLLSTLVRQGVAADTPDKKWFVFDGPVDTLWIESMNTVLDDNKKLCLTSGEIIKLTEEMTLMFEVMDLAVASPATVSRCGMVYLEPSLIGLAPFVKSWIQKNSKDKTLKHLHQYLPALSKLLDKFVQKTVNFVRGKIKEIVATTDANLVFSLLKMLECFFKPFIIVEGGVIIQEKVGMIADLYESWFIFSLIWTMGATCEKDGRALFDEYVRGIMNEEGFNLIFPKEGLVYDYKLDDGGASVMEKNEEEEAEIKKGTIQWITWMDNLPPHKIDPYMRYSDIIVPTQDTIRSNYLIELLLTNKKTVMCVGPTGTGKTLCAVDKLLRTMPKEYLAHILNFSAQTSANQTQDIIDNKLDKRRKGVFGPPLGKRYVFFIDDLNMPALEKFGAQPPIELVRQWMDHKGWYDRKAVGAFRNLVDMNFICAIGPTGGGRNPTTPRLLRHFNFISFTELEDSSKSTIFCSILGAWLDICTKLHLDKRELTDKLVRATVSVYSTITSELLPTPAKSHYTFNLRDLSKVFQGMLMMQPHRILSLPTLLRLWYHECCRVFQDRLVNDEDRNWFSDRMKECFKEFEIETDEILNTDRLFYGDFMIPNQEDRQYTEIQDHDKLSAILDEYLDDYNQVNTPKMDLVLFSDAMQHVCRISRIIRQPLGNALLLGVGGSGRQSLTRLASHMAEYDCFQIELSKNYGLTEWREDVKTVLLKAGLENKASVFLFSDTQIKSESFLEDLNNVLSSGDVPNIYNTEELDRIFDVMKPVVQDAGQQATKSNLFTAYTKRVRANIHMVICMSPIGEVFRSRLRKFPSLVNCCTIDWFSEWPDGALKSVAQTFLQDQPEFSSLDSTDGLVQVCVDIHQSVVQKSGQYMVELNRQNHVTPTSYLELLGLFQNLISGKKAELANGRNRTKTGLDKLLATAEIVSGLQEELAEMKPQLEKAQIETEETLVQIEKDSVVANETKAIVEKEEASASVKATECETIKNDAQRDLDEALPALDAAVQSLKALNRNDIVEIRAFVNPPGGVKLVMEAVCIMQGVRPKKVAGDKPGSKIDDYWDGSRSLLVNPDKFLQSLYDYDRENIPETVIQRVNPYIDNPEFTPANIEKVSHACTSICLWVRAMHKYHHVAKSVAPKRAKLKEASAELEITKQLLAKAMDKLKEVQDGIAILQAKYEECVRRKQELAEKVDLCTQRLDRAHKLIGGLGDEKDRWGDTVSQFDKLLVNVIGDVLIASGAVAYLGPFTGNFRDSLVQVWKTKLAEQNIPCSSTATLINTLSDPVKIRQWQLSGLPRDNLSVENGVIVQYSRRWPLFIDPQGQANRWIKSLEKDKLLDVVKLTDRDFLRSLENAVRFGKPCLLENVGEELDPALDPILTRQTFKQAGSMVIKLGDNIIPYHDDFRFYITTKLPNPRYTPELATKVTILNFTLSPRGLEDQLLGFVVAEERPDLEDAKNALITSNARMKQELKEIEDKILFKLSNSKGNPVDDIEMIDVLHASKTKSQEIQSKVAIAEQNEKAIDVTRSLYIPVSVRTRILFFCVNDLANIDPMYQYSLEWFLSIFLSSIAGAEKSEDVSERITYINDYFTFSLYSNVCRSLFEKHKLLFSFLLSSRILMNEDKIDLNEWKFLISGGALVPKEIPNPAPDWINERSWKEILTIQGVKRFATFAEEFVETTEEFKTIFDSSEPHKEKLPGRWSELNTFQKLLVLRCIRPDKVTNAMQDFVSEEIGQRFIEPQTSDLGIAFKDSSPVSPLIFVLSQGTDPAADLYKFTEEMKFTKKLSAISLGQGQGPIAEKMMKEGMERGKWVFFQNCHLAPSWMPSLERLIEQIESDKVHKDFRLWLTSMPSAKFPVPILQNGCKMTMEPPRGIKANLLKSYIGMSDEFLNLCTKKSEFRFLLFSLCLFHGVTLERRKFGALGFNIPYEYTDGDLKICISQLQMFLDEYSDVPFKVLSYTAGHINYGGRVTDDWDRRCLMNILTDFYHEKVLKEEHNFDESGIYHQLDPEVKLSSYLKYMKELPINDTPEIFGLHENANITFAQSETFQVCYNQSKLSNIYYCKVILIEVILD</sequence>
<dbReference type="FunFam" id="1.10.8.1220:FF:000001">
    <property type="entry name" value="Dynein axonemal heavy chain 5"/>
    <property type="match status" value="1"/>
</dbReference>
<feature type="region of interest" description="Disordered" evidence="17">
    <location>
        <begin position="127"/>
        <end position="147"/>
    </location>
</feature>
<dbReference type="GO" id="GO:0007018">
    <property type="term" value="P:microtubule-based movement"/>
    <property type="evidence" value="ECO:0007669"/>
    <property type="project" value="InterPro"/>
</dbReference>
<accession>A0AAV7K0S7</accession>
<dbReference type="SUPFAM" id="SSF52540">
    <property type="entry name" value="P-loop containing nucleoside triphosphate hydrolases"/>
    <property type="match status" value="4"/>
</dbReference>
<evidence type="ECO:0000256" key="8">
    <source>
        <dbReference type="ARBA" id="ARBA00022840"/>
    </source>
</evidence>
<evidence type="ECO:0000256" key="11">
    <source>
        <dbReference type="ARBA" id="ARBA00023054"/>
    </source>
</evidence>
<keyword evidence="5" id="KW-0493">Microtubule</keyword>
<keyword evidence="4" id="KW-0963">Cytoplasm</keyword>